<organism evidence="13 14">
    <name type="scientific">Ancylobacter polymorphus</name>
    <dbReference type="NCBI Taxonomy" id="223390"/>
    <lineage>
        <taxon>Bacteria</taxon>
        <taxon>Pseudomonadati</taxon>
        <taxon>Pseudomonadota</taxon>
        <taxon>Alphaproteobacteria</taxon>
        <taxon>Hyphomicrobiales</taxon>
        <taxon>Xanthobacteraceae</taxon>
        <taxon>Ancylobacter</taxon>
    </lineage>
</organism>
<accession>A0A9E6ZS90</accession>
<dbReference type="Proteomes" id="UP001224682">
    <property type="component" value="Unassembled WGS sequence"/>
</dbReference>
<dbReference type="CDD" id="cd16913">
    <property type="entry name" value="YkuD_like"/>
    <property type="match status" value="1"/>
</dbReference>
<evidence type="ECO:0000313" key="15">
    <source>
        <dbReference type="Proteomes" id="UP001224682"/>
    </source>
</evidence>
<evidence type="ECO:0000256" key="9">
    <source>
        <dbReference type="PROSITE-ProRule" id="PRU01373"/>
    </source>
</evidence>
<dbReference type="GO" id="GO:0005576">
    <property type="term" value="C:extracellular region"/>
    <property type="evidence" value="ECO:0007669"/>
    <property type="project" value="TreeGrafter"/>
</dbReference>
<dbReference type="GO" id="GO:0016757">
    <property type="term" value="F:glycosyltransferase activity"/>
    <property type="evidence" value="ECO:0007669"/>
    <property type="project" value="UniProtKB-KW"/>
</dbReference>
<feature type="active site" description="Proton donor/acceptor" evidence="9">
    <location>
        <position position="165"/>
    </location>
</feature>
<feature type="active site" description="Nucleophile" evidence="9">
    <location>
        <position position="181"/>
    </location>
</feature>
<dbReference type="AlphaFoldDB" id="A0A9E6ZS90"/>
<keyword evidence="8 9" id="KW-0961">Cell wall biogenesis/degradation</keyword>
<dbReference type="GO" id="GO:0008360">
    <property type="term" value="P:regulation of cell shape"/>
    <property type="evidence" value="ECO:0007669"/>
    <property type="project" value="UniProtKB-UniRule"/>
</dbReference>
<gene>
    <name evidence="12" type="ORF">J2S75_002098</name>
    <name evidence="13" type="ORF">K9D25_12320</name>
</gene>
<evidence type="ECO:0000256" key="8">
    <source>
        <dbReference type="ARBA" id="ARBA00023316"/>
    </source>
</evidence>
<evidence type="ECO:0000256" key="10">
    <source>
        <dbReference type="SAM" id="SignalP"/>
    </source>
</evidence>
<evidence type="ECO:0000256" key="1">
    <source>
        <dbReference type="ARBA" id="ARBA00004752"/>
    </source>
</evidence>
<dbReference type="InterPro" id="IPR050979">
    <property type="entry name" value="LD-transpeptidase"/>
</dbReference>
<sequence>MRLHHVGAGLIGAALALALALPLGPAVAQMRPAAGMGNQIVDVPEKPGYVPSADEEQLDPAFRRQPVYFRTNEPPGTIIVHTNERFLYLVLGDNRALRYGIGVGRDGFQWAGLQKVSRKAEWPDWTPPPEMIQRQPYLPRFMAGGPGNPMGAAALYLGSTVYRIHGTNMPNTIGMAISSGCFRLVNSDVQDLYNRVPVGTKVVIRQAPEL</sequence>
<dbReference type="Pfam" id="PF03734">
    <property type="entry name" value="YkuD"/>
    <property type="match status" value="1"/>
</dbReference>
<feature type="chain" id="PRO_5039616565" evidence="10">
    <location>
        <begin position="29"/>
        <end position="210"/>
    </location>
</feature>
<dbReference type="GO" id="GO:0018104">
    <property type="term" value="P:peptidoglycan-protein cross-linking"/>
    <property type="evidence" value="ECO:0007669"/>
    <property type="project" value="TreeGrafter"/>
</dbReference>
<dbReference type="InterPro" id="IPR005490">
    <property type="entry name" value="LD_TPept_cat_dom"/>
</dbReference>
<comment type="similarity">
    <text evidence="2">Belongs to the YkuD family.</text>
</comment>
<reference evidence="13" key="1">
    <citation type="submission" date="2021-09" db="EMBL/GenBank/DDBJ databases">
        <title>Network and meta-omics reveal the key degrader and cooperation patterns in an efficient 1,4-dioxane-degrading microbial community.</title>
        <authorList>
            <person name="Dai C."/>
        </authorList>
    </citation>
    <scope>NUCLEOTIDE SEQUENCE</scope>
    <source>
        <strain evidence="13">ZM13</strain>
    </source>
</reference>
<evidence type="ECO:0000256" key="2">
    <source>
        <dbReference type="ARBA" id="ARBA00005992"/>
    </source>
</evidence>
<feature type="signal peptide" evidence="10">
    <location>
        <begin position="1"/>
        <end position="28"/>
    </location>
</feature>
<keyword evidence="6 9" id="KW-0133">Cell shape</keyword>
<dbReference type="Proteomes" id="UP000831684">
    <property type="component" value="Chromosome"/>
</dbReference>
<dbReference type="SUPFAM" id="SSF141523">
    <property type="entry name" value="L,D-transpeptidase catalytic domain-like"/>
    <property type="match status" value="1"/>
</dbReference>
<dbReference type="GO" id="GO:0071972">
    <property type="term" value="F:peptidoglycan L,D-transpeptidase activity"/>
    <property type="evidence" value="ECO:0007669"/>
    <property type="project" value="TreeGrafter"/>
</dbReference>
<keyword evidence="3" id="KW-0328">Glycosyltransferase</keyword>
<evidence type="ECO:0000259" key="11">
    <source>
        <dbReference type="PROSITE" id="PS52029"/>
    </source>
</evidence>
<dbReference type="KEGG" id="apol:K9D25_12320"/>
<dbReference type="GO" id="GO:0071555">
    <property type="term" value="P:cell wall organization"/>
    <property type="evidence" value="ECO:0007669"/>
    <property type="project" value="UniProtKB-UniRule"/>
</dbReference>
<evidence type="ECO:0000313" key="12">
    <source>
        <dbReference type="EMBL" id="MDQ0303068.1"/>
    </source>
</evidence>
<keyword evidence="5" id="KW-0378">Hydrolase</keyword>
<name>A0A9E6ZS90_9HYPH</name>
<keyword evidence="4" id="KW-0808">Transferase</keyword>
<dbReference type="Gene3D" id="2.40.440.10">
    <property type="entry name" value="L,D-transpeptidase catalytic domain-like"/>
    <property type="match status" value="1"/>
</dbReference>
<dbReference type="RefSeq" id="WP_244375535.1">
    <property type="nucleotide sequence ID" value="NZ_CP083239.1"/>
</dbReference>
<evidence type="ECO:0000256" key="3">
    <source>
        <dbReference type="ARBA" id="ARBA00022676"/>
    </source>
</evidence>
<keyword evidence="15" id="KW-1185">Reference proteome</keyword>
<keyword evidence="12" id="KW-0449">Lipoprotein</keyword>
<evidence type="ECO:0000256" key="5">
    <source>
        <dbReference type="ARBA" id="ARBA00022801"/>
    </source>
</evidence>
<dbReference type="PROSITE" id="PS52029">
    <property type="entry name" value="LD_TPASE"/>
    <property type="match status" value="1"/>
</dbReference>
<dbReference type="InterPro" id="IPR038063">
    <property type="entry name" value="Transpep_catalytic_dom"/>
</dbReference>
<dbReference type="PANTHER" id="PTHR30582:SF24">
    <property type="entry name" value="L,D-TRANSPEPTIDASE ERFK_SRFK-RELATED"/>
    <property type="match status" value="1"/>
</dbReference>
<dbReference type="PANTHER" id="PTHR30582">
    <property type="entry name" value="L,D-TRANSPEPTIDASE"/>
    <property type="match status" value="1"/>
</dbReference>
<comment type="pathway">
    <text evidence="1 9">Cell wall biogenesis; peptidoglycan biosynthesis.</text>
</comment>
<evidence type="ECO:0000313" key="14">
    <source>
        <dbReference type="Proteomes" id="UP000831684"/>
    </source>
</evidence>
<protein>
    <submittedName>
        <fullName evidence="13">L,D-transpeptidase</fullName>
    </submittedName>
    <submittedName>
        <fullName evidence="12">Lipoprotein-anchoring transpeptidase ErfK/SrfK</fullName>
    </submittedName>
</protein>
<dbReference type="FunFam" id="2.40.440.10:FF:000002">
    <property type="entry name" value="L,D-transpeptidase ErfK/SrfK"/>
    <property type="match status" value="1"/>
</dbReference>
<dbReference type="EMBL" id="CP083239">
    <property type="protein sequence ID" value="UOK69541.1"/>
    <property type="molecule type" value="Genomic_DNA"/>
</dbReference>
<evidence type="ECO:0000313" key="13">
    <source>
        <dbReference type="EMBL" id="UOK69541.1"/>
    </source>
</evidence>
<reference evidence="12 15" key="2">
    <citation type="submission" date="2023-07" db="EMBL/GenBank/DDBJ databases">
        <title>Genomic Encyclopedia of Type Strains, Phase IV (KMG-IV): sequencing the most valuable type-strain genomes for metagenomic binning, comparative biology and taxonomic classification.</title>
        <authorList>
            <person name="Goeker M."/>
        </authorList>
    </citation>
    <scope>NUCLEOTIDE SEQUENCE [LARGE SCALE GENOMIC DNA]</scope>
    <source>
        <strain evidence="12 15">DSM 2457</strain>
    </source>
</reference>
<proteinExistence type="inferred from homology"/>
<keyword evidence="10" id="KW-0732">Signal</keyword>
<keyword evidence="7 9" id="KW-0573">Peptidoglycan synthesis</keyword>
<dbReference type="EMBL" id="JAUSUI010000004">
    <property type="protein sequence ID" value="MDQ0303068.1"/>
    <property type="molecule type" value="Genomic_DNA"/>
</dbReference>
<evidence type="ECO:0000256" key="4">
    <source>
        <dbReference type="ARBA" id="ARBA00022679"/>
    </source>
</evidence>
<evidence type="ECO:0000256" key="6">
    <source>
        <dbReference type="ARBA" id="ARBA00022960"/>
    </source>
</evidence>
<feature type="domain" description="L,D-TPase catalytic" evidence="11">
    <location>
        <begin position="76"/>
        <end position="205"/>
    </location>
</feature>
<evidence type="ECO:0000256" key="7">
    <source>
        <dbReference type="ARBA" id="ARBA00022984"/>
    </source>
</evidence>